<dbReference type="InterPro" id="IPR046357">
    <property type="entry name" value="PPIase_dom_sf"/>
</dbReference>
<keyword evidence="9" id="KW-0963">Cytoplasm</keyword>
<comment type="catalytic activity">
    <reaction evidence="1 9">
        <text>[protein]-peptidylproline (omega=180) = [protein]-peptidylproline (omega=0)</text>
        <dbReference type="Rhea" id="RHEA:16237"/>
        <dbReference type="Rhea" id="RHEA-COMP:10747"/>
        <dbReference type="Rhea" id="RHEA-COMP:10748"/>
        <dbReference type="ChEBI" id="CHEBI:83833"/>
        <dbReference type="ChEBI" id="CHEBI:83834"/>
        <dbReference type="EC" id="5.2.1.8"/>
    </reaction>
</comment>
<dbReference type="InterPro" id="IPR005215">
    <property type="entry name" value="Trig_fac"/>
</dbReference>
<accession>A0A660S911</accession>
<dbReference type="EC" id="5.2.1.8" evidence="3 9"/>
<dbReference type="InterPro" id="IPR001179">
    <property type="entry name" value="PPIase_FKBP_dom"/>
</dbReference>
<dbReference type="SUPFAM" id="SSF54534">
    <property type="entry name" value="FKBP-like"/>
    <property type="match status" value="1"/>
</dbReference>
<organism evidence="15 16">
    <name type="scientific">candidate division TA06 bacterium</name>
    <dbReference type="NCBI Taxonomy" id="2250710"/>
    <lineage>
        <taxon>Bacteria</taxon>
        <taxon>Bacteria division TA06</taxon>
    </lineage>
</organism>
<evidence type="ECO:0000256" key="7">
    <source>
        <dbReference type="ARBA" id="ARBA00023235"/>
    </source>
</evidence>
<keyword evidence="9" id="KW-0131">Cell cycle</keyword>
<dbReference type="Gene3D" id="3.30.70.1050">
    <property type="entry name" value="Trigger factor ribosome-binding domain"/>
    <property type="match status" value="1"/>
</dbReference>
<comment type="caution">
    <text evidence="15">The sequence shown here is derived from an EMBL/GenBank/DDBJ whole genome shotgun (WGS) entry which is preliminary data.</text>
</comment>
<keyword evidence="9" id="KW-0132">Cell division</keyword>
<dbReference type="GO" id="GO:0005737">
    <property type="term" value="C:cytoplasm"/>
    <property type="evidence" value="ECO:0007669"/>
    <property type="project" value="UniProtKB-SubCell"/>
</dbReference>
<dbReference type="PANTHER" id="PTHR30560">
    <property type="entry name" value="TRIGGER FACTOR CHAPERONE AND PEPTIDYL-PROLYL CIS/TRANS ISOMERASE"/>
    <property type="match status" value="1"/>
</dbReference>
<dbReference type="Gene3D" id="3.10.50.40">
    <property type="match status" value="1"/>
</dbReference>
<keyword evidence="6 9" id="KW-0143">Chaperone</keyword>
<dbReference type="HAMAP" id="MF_00303">
    <property type="entry name" value="Trigger_factor_Tig"/>
    <property type="match status" value="1"/>
</dbReference>
<dbReference type="GO" id="GO:0003755">
    <property type="term" value="F:peptidyl-prolyl cis-trans isomerase activity"/>
    <property type="evidence" value="ECO:0007669"/>
    <property type="project" value="UniProtKB-UniRule"/>
</dbReference>
<evidence type="ECO:0000313" key="16">
    <source>
        <dbReference type="Proteomes" id="UP000282321"/>
    </source>
</evidence>
<sequence length="474" mass="55106">MQWDYPWGFKSPLSHLSLKKELIVSKSKVIKKEKKKEWLVSLTIEISKEDFNKKVDELARKYAKSIQLPGFRKGKVPPSILMKKYGDSIKDEAFNELLDQTYKDTLSEEKITPIAVGNITDVNLESLKYTAEIEVMPEINIEKYKGLEVEYKPFEYNEEFLNSEIEYLRKSNGEYVPVDRAANEGDLLVIDMRAEDSNGKTIKEFTMENFAITLGDGYIFSELEKALIGNKAGSIVDVETIIPADYKDSKLANKTAKFKITIKEVKTLLLPNLDDDFAKDMGYKDIEDLKKNIKENLENKAKEEEKNEKENKLFGKIIEENPFELPQSLIREEARYMTSYFHKREKDQAKLAELEKLYQPMAEMYLKNDIIIDKVAEKEKIEPTEEEIAAEIKEYAEKMKMEIEKARELLEKDGSIASIKSKLIRKKVVDFLFENNKFVPMKEEKKKTNESKSDNKKGKNENKKEKIKEEKKDV</sequence>
<feature type="domain" description="Trigger factor C-terminal" evidence="14">
    <location>
        <begin position="286"/>
        <end position="434"/>
    </location>
</feature>
<gene>
    <name evidence="9 15" type="primary">tig</name>
    <name evidence="15" type="ORF">DRP44_02995</name>
</gene>
<dbReference type="SUPFAM" id="SSF102735">
    <property type="entry name" value="Trigger factor ribosome-binding domain"/>
    <property type="match status" value="1"/>
</dbReference>
<dbReference type="EMBL" id="QNBC01000027">
    <property type="protein sequence ID" value="RKX67047.1"/>
    <property type="molecule type" value="Genomic_DNA"/>
</dbReference>
<evidence type="ECO:0000259" key="14">
    <source>
        <dbReference type="Pfam" id="PF05698"/>
    </source>
</evidence>
<dbReference type="InterPro" id="IPR008880">
    <property type="entry name" value="Trigger_fac_C"/>
</dbReference>
<dbReference type="GO" id="GO:0043335">
    <property type="term" value="P:protein unfolding"/>
    <property type="evidence" value="ECO:0007669"/>
    <property type="project" value="TreeGrafter"/>
</dbReference>
<dbReference type="PIRSF" id="PIRSF003095">
    <property type="entry name" value="Trigger_factor"/>
    <property type="match status" value="1"/>
</dbReference>
<evidence type="ECO:0000256" key="6">
    <source>
        <dbReference type="ARBA" id="ARBA00023186"/>
    </source>
</evidence>
<dbReference type="Pfam" id="PF05697">
    <property type="entry name" value="Trigger_N"/>
    <property type="match status" value="1"/>
</dbReference>
<evidence type="ECO:0000313" key="15">
    <source>
        <dbReference type="EMBL" id="RKX67047.1"/>
    </source>
</evidence>
<dbReference type="GO" id="GO:0051083">
    <property type="term" value="P:'de novo' cotranslational protein folding"/>
    <property type="evidence" value="ECO:0007669"/>
    <property type="project" value="TreeGrafter"/>
</dbReference>
<evidence type="ECO:0000256" key="10">
    <source>
        <dbReference type="SAM" id="Coils"/>
    </source>
</evidence>
<evidence type="ECO:0000256" key="8">
    <source>
        <dbReference type="ARBA" id="ARBA00029986"/>
    </source>
</evidence>
<dbReference type="NCBIfam" id="TIGR00115">
    <property type="entry name" value="tig"/>
    <property type="match status" value="1"/>
</dbReference>
<dbReference type="Pfam" id="PF00254">
    <property type="entry name" value="FKBP_C"/>
    <property type="match status" value="1"/>
</dbReference>
<dbReference type="Pfam" id="PF05698">
    <property type="entry name" value="Trigger_C"/>
    <property type="match status" value="1"/>
</dbReference>
<dbReference type="PANTHER" id="PTHR30560:SF3">
    <property type="entry name" value="TRIGGER FACTOR-LIKE PROTEIN TIG, CHLOROPLASTIC"/>
    <property type="match status" value="1"/>
</dbReference>
<dbReference type="SUPFAM" id="SSF109998">
    <property type="entry name" value="Triger factor/SurA peptide-binding domain-like"/>
    <property type="match status" value="1"/>
</dbReference>
<comment type="function">
    <text evidence="9">Involved in protein export. Acts as a chaperone by maintaining the newly synthesized protein in an open conformation. Functions as a peptidyl-prolyl cis-trans isomerase.</text>
</comment>
<evidence type="ECO:0000256" key="2">
    <source>
        <dbReference type="ARBA" id="ARBA00005464"/>
    </source>
</evidence>
<dbReference type="InterPro" id="IPR027304">
    <property type="entry name" value="Trigger_fact/SurA_dom_sf"/>
</dbReference>
<keyword evidence="7 9" id="KW-0413">Isomerase</keyword>
<evidence type="ECO:0000256" key="3">
    <source>
        <dbReference type="ARBA" id="ARBA00013194"/>
    </source>
</evidence>
<evidence type="ECO:0000256" key="11">
    <source>
        <dbReference type="SAM" id="MobiDB-lite"/>
    </source>
</evidence>
<keyword evidence="5 9" id="KW-0697">Rotamase</keyword>
<comment type="subcellular location">
    <subcellularLocation>
        <location evidence="9">Cytoplasm</location>
    </subcellularLocation>
    <text evidence="9">About half TF is bound to the ribosome near the polypeptide exit tunnel while the other half is free in the cytoplasm.</text>
</comment>
<protein>
    <recommendedName>
        <fullName evidence="4 9">Trigger factor</fullName>
        <shortName evidence="9">TF</shortName>
        <ecNumber evidence="3 9">5.2.1.8</ecNumber>
    </recommendedName>
    <alternativeName>
        <fullName evidence="8 9">PPIase</fullName>
    </alternativeName>
</protein>
<dbReference type="Proteomes" id="UP000282321">
    <property type="component" value="Unassembled WGS sequence"/>
</dbReference>
<dbReference type="InterPro" id="IPR037041">
    <property type="entry name" value="Trigger_fac_C_sf"/>
</dbReference>
<keyword evidence="10" id="KW-0175">Coiled coil</keyword>
<dbReference type="Gene3D" id="1.10.3120.10">
    <property type="entry name" value="Trigger factor, C-terminal domain"/>
    <property type="match status" value="1"/>
</dbReference>
<dbReference type="InterPro" id="IPR036611">
    <property type="entry name" value="Trigger_fac_ribosome-bd_sf"/>
</dbReference>
<evidence type="ECO:0000259" key="12">
    <source>
        <dbReference type="Pfam" id="PF00254"/>
    </source>
</evidence>
<feature type="domain" description="PPIase FKBP-type" evidence="12">
    <location>
        <begin position="180"/>
        <end position="262"/>
    </location>
</feature>
<evidence type="ECO:0000256" key="9">
    <source>
        <dbReference type="HAMAP-Rule" id="MF_00303"/>
    </source>
</evidence>
<dbReference type="AlphaFoldDB" id="A0A660S911"/>
<dbReference type="GO" id="GO:0051301">
    <property type="term" value="P:cell division"/>
    <property type="evidence" value="ECO:0007669"/>
    <property type="project" value="UniProtKB-KW"/>
</dbReference>
<dbReference type="GO" id="GO:0044183">
    <property type="term" value="F:protein folding chaperone"/>
    <property type="evidence" value="ECO:0007669"/>
    <property type="project" value="TreeGrafter"/>
</dbReference>
<feature type="domain" description="Trigger factor ribosome-binding bacterial" evidence="13">
    <location>
        <begin position="30"/>
        <end position="167"/>
    </location>
</feature>
<dbReference type="GO" id="GO:0015031">
    <property type="term" value="P:protein transport"/>
    <property type="evidence" value="ECO:0007669"/>
    <property type="project" value="UniProtKB-UniRule"/>
</dbReference>
<feature type="region of interest" description="Disordered" evidence="11">
    <location>
        <begin position="442"/>
        <end position="474"/>
    </location>
</feature>
<reference evidence="15 16" key="1">
    <citation type="submission" date="2018-06" db="EMBL/GenBank/DDBJ databases">
        <title>Extensive metabolic versatility and redundancy in microbially diverse, dynamic hydrothermal sediments.</title>
        <authorList>
            <person name="Dombrowski N."/>
            <person name="Teske A."/>
            <person name="Baker B.J."/>
        </authorList>
    </citation>
    <scope>NUCLEOTIDE SEQUENCE [LARGE SCALE GENOMIC DNA]</scope>
    <source>
        <strain evidence="15">B35_G9</strain>
    </source>
</reference>
<proteinExistence type="inferred from homology"/>
<dbReference type="GO" id="GO:0043022">
    <property type="term" value="F:ribosome binding"/>
    <property type="evidence" value="ECO:0007669"/>
    <property type="project" value="TreeGrafter"/>
</dbReference>
<comment type="similarity">
    <text evidence="2 9">Belongs to the FKBP-type PPIase family. Tig subfamily.</text>
</comment>
<evidence type="ECO:0000256" key="5">
    <source>
        <dbReference type="ARBA" id="ARBA00023110"/>
    </source>
</evidence>
<name>A0A660S911_UNCT6</name>
<comment type="domain">
    <text evidence="9">Consists of 3 domains; the N-terminus binds the ribosome, the middle domain has PPIase activity, while the C-terminus has intrinsic chaperone activity on its own.</text>
</comment>
<feature type="coiled-coil region" evidence="10">
    <location>
        <begin position="283"/>
        <end position="313"/>
    </location>
</feature>
<evidence type="ECO:0000256" key="4">
    <source>
        <dbReference type="ARBA" id="ARBA00016902"/>
    </source>
</evidence>
<evidence type="ECO:0000259" key="13">
    <source>
        <dbReference type="Pfam" id="PF05697"/>
    </source>
</evidence>
<dbReference type="InterPro" id="IPR008881">
    <property type="entry name" value="Trigger_fac_ribosome-bd_bac"/>
</dbReference>
<evidence type="ECO:0000256" key="1">
    <source>
        <dbReference type="ARBA" id="ARBA00000971"/>
    </source>
</evidence>